<gene>
    <name evidence="3" type="ORF">MEBOL_004176</name>
</gene>
<evidence type="ECO:0000256" key="2">
    <source>
        <dbReference type="SAM" id="SignalP"/>
    </source>
</evidence>
<feature type="signal peptide" evidence="2">
    <location>
        <begin position="1"/>
        <end position="29"/>
    </location>
</feature>
<accession>A0A250IG23</accession>
<feature type="region of interest" description="Disordered" evidence="1">
    <location>
        <begin position="422"/>
        <end position="442"/>
    </location>
</feature>
<keyword evidence="4" id="KW-1185">Reference proteome</keyword>
<keyword evidence="2" id="KW-0732">Signal</keyword>
<evidence type="ECO:0000256" key="1">
    <source>
        <dbReference type="SAM" id="MobiDB-lite"/>
    </source>
</evidence>
<sequence length="442" mass="49643">MRTQPVRLVRTYAAALVLMFLGACNGCRATDAERAARERAEIEKRIRDSTALMPYRALKLTVRANGEPDAPEEIELLWKTLEETRALPEKPLTDEQALRAARSYLDLGIAFYKARKLLQTRDEDEFPLLWTKWMPEQPPLLPGYDAGQEHAFLASIWLLFDLADRGKRLPASDLVFYELARATPQPSWPPGLRVAVQASRGVSFCGAGYHYAAEEELTAFLSETEALPVEGFPVFQGTTREQSRETILATGYFLRAWNRMGLERERAAEDDIERGLHSLEKLGVENELVWWGWAFLHFRRENYDESAKYLDKLADSPYLGARERQEVRASAEEMRQHGDKLPIFLQTRAAVILAQALIARAGGLEPLLVTVLGAERAKQVYGPIAWMDRVRQGVERIDPAKLVRDEADVTLDKVREAGGKGLDALKQRLGGGTKATAESGPP</sequence>
<dbReference type="Proteomes" id="UP000217289">
    <property type="component" value="Chromosome"/>
</dbReference>
<dbReference type="RefSeq" id="WP_095979132.1">
    <property type="nucleotide sequence ID" value="NZ_CP022163.1"/>
</dbReference>
<dbReference type="OrthoDB" id="5491642at2"/>
<dbReference type="PROSITE" id="PS51257">
    <property type="entry name" value="PROKAR_LIPOPROTEIN"/>
    <property type="match status" value="1"/>
</dbReference>
<dbReference type="EMBL" id="CP022163">
    <property type="protein sequence ID" value="ATB30715.1"/>
    <property type="molecule type" value="Genomic_DNA"/>
</dbReference>
<proteinExistence type="predicted"/>
<evidence type="ECO:0000313" key="3">
    <source>
        <dbReference type="EMBL" id="ATB30715.1"/>
    </source>
</evidence>
<name>A0A250IG23_9BACT</name>
<dbReference type="AlphaFoldDB" id="A0A250IG23"/>
<evidence type="ECO:0000313" key="4">
    <source>
        <dbReference type="Proteomes" id="UP000217289"/>
    </source>
</evidence>
<organism evidence="3 4">
    <name type="scientific">Melittangium boletus DSM 14713</name>
    <dbReference type="NCBI Taxonomy" id="1294270"/>
    <lineage>
        <taxon>Bacteria</taxon>
        <taxon>Pseudomonadati</taxon>
        <taxon>Myxococcota</taxon>
        <taxon>Myxococcia</taxon>
        <taxon>Myxococcales</taxon>
        <taxon>Cystobacterineae</taxon>
        <taxon>Archangiaceae</taxon>
        <taxon>Melittangium</taxon>
    </lineage>
</organism>
<reference evidence="3 4" key="1">
    <citation type="submission" date="2017-06" db="EMBL/GenBank/DDBJ databases">
        <authorList>
            <person name="Kim H.J."/>
            <person name="Triplett B.A."/>
        </authorList>
    </citation>
    <scope>NUCLEOTIDE SEQUENCE [LARGE SCALE GENOMIC DNA]</scope>
    <source>
        <strain evidence="3 4">DSM 14713</strain>
    </source>
</reference>
<protein>
    <submittedName>
        <fullName evidence="3">Uncharacterized protein</fullName>
    </submittedName>
</protein>
<dbReference type="KEGG" id="mbd:MEBOL_004176"/>
<feature type="chain" id="PRO_5012173953" evidence="2">
    <location>
        <begin position="30"/>
        <end position="442"/>
    </location>
</feature>